<evidence type="ECO:0000313" key="1">
    <source>
        <dbReference type="EMBL" id="KAJ2981476.1"/>
    </source>
</evidence>
<accession>A0ACC1NSM8</accession>
<protein>
    <submittedName>
        <fullName evidence="1">Uncharacterized protein</fullName>
    </submittedName>
</protein>
<gene>
    <name evidence="1" type="ORF">NQ176_g2001</name>
</gene>
<evidence type="ECO:0000313" key="2">
    <source>
        <dbReference type="Proteomes" id="UP001143910"/>
    </source>
</evidence>
<name>A0ACC1NSM8_9HYPO</name>
<proteinExistence type="predicted"/>
<comment type="caution">
    <text evidence="1">The sequence shown here is derived from an EMBL/GenBank/DDBJ whole genome shotgun (WGS) entry which is preliminary data.</text>
</comment>
<sequence length="409" mass="45572">MAPFSSVFHIKEYVIPGEYTREYARAIGTSQDDHLFLHVKQYTPKANGPPQFGDVSIIGCHANGFPKELYEPLWEDLVKELKTNGIPVASIWIADCAWQGQSGILNKLKLGNDPSVFDYARDVLQMINHFRMPHPLIGVGHSVGATALTKLALFHPRLFSTLIQIDPIISEYNAKTALALPAMSGKRRDTWPSRETAAEMFRMNKFYQRWDPRVLDRWISFGLTDASPGSGGGEVMLTTSRHQEVFTFARPSHHAVSKDGKSVNRDLVPDMDLRNGPIAPIYRPEASHVFEQLQHLSPWALWLYGGQSYMSPAQRTANIEITGTGLGGNGGLATGRVGFVVGEDWGHLIPLEAPAFVARAAADFLPRAIKHWEAQERDYKAWAAKPLSEKTQITQTTQDEIVKALKSKM</sequence>
<organism evidence="1 2">
    <name type="scientific">Zarea fungicola</name>
    <dbReference type="NCBI Taxonomy" id="93591"/>
    <lineage>
        <taxon>Eukaryota</taxon>
        <taxon>Fungi</taxon>
        <taxon>Dikarya</taxon>
        <taxon>Ascomycota</taxon>
        <taxon>Pezizomycotina</taxon>
        <taxon>Sordariomycetes</taxon>
        <taxon>Hypocreomycetidae</taxon>
        <taxon>Hypocreales</taxon>
        <taxon>Cordycipitaceae</taxon>
        <taxon>Zarea</taxon>
    </lineage>
</organism>
<dbReference type="Proteomes" id="UP001143910">
    <property type="component" value="Unassembled WGS sequence"/>
</dbReference>
<dbReference type="EMBL" id="JANJQO010000128">
    <property type="protein sequence ID" value="KAJ2981476.1"/>
    <property type="molecule type" value="Genomic_DNA"/>
</dbReference>
<reference evidence="1" key="1">
    <citation type="submission" date="2022-08" db="EMBL/GenBank/DDBJ databases">
        <title>Genome Sequence of Lecanicillium fungicola.</title>
        <authorList>
            <person name="Buettner E."/>
        </authorList>
    </citation>
    <scope>NUCLEOTIDE SEQUENCE</scope>
    <source>
        <strain evidence="1">Babe33</strain>
    </source>
</reference>
<keyword evidence="2" id="KW-1185">Reference proteome</keyword>